<evidence type="ECO:0000313" key="4">
    <source>
        <dbReference type="EMBL" id="KAL3856382.1"/>
    </source>
</evidence>
<comment type="caution">
    <text evidence="4">The sequence shown here is derived from an EMBL/GenBank/DDBJ whole genome shotgun (WGS) entry which is preliminary data.</text>
</comment>
<dbReference type="Gene3D" id="2.40.128.20">
    <property type="match status" value="1"/>
</dbReference>
<dbReference type="GO" id="GO:0008289">
    <property type="term" value="F:lipid binding"/>
    <property type="evidence" value="ECO:0007669"/>
    <property type="project" value="UniProtKB-KW"/>
</dbReference>
<dbReference type="PANTHER" id="PTHR11955">
    <property type="entry name" value="FATTY ACID BINDING PROTEIN"/>
    <property type="match status" value="1"/>
</dbReference>
<proteinExistence type="inferred from homology"/>
<feature type="domain" description="Lipocalin/cytosolic fatty-acid binding" evidence="3">
    <location>
        <begin position="6"/>
        <end position="135"/>
    </location>
</feature>
<evidence type="ECO:0000256" key="1">
    <source>
        <dbReference type="ARBA" id="ARBA00008390"/>
    </source>
</evidence>
<accession>A0ABD3V3Y8</accession>
<keyword evidence="2" id="KW-0446">Lipid-binding</keyword>
<dbReference type="EMBL" id="JBJQND010000013">
    <property type="protein sequence ID" value="KAL3856382.1"/>
    <property type="molecule type" value="Genomic_DNA"/>
</dbReference>
<keyword evidence="5" id="KW-1185">Reference proteome</keyword>
<sequence length="136" mass="15356">MANICGKWELTTCDQFDEYMTAIGVEEEKRKIACQVLGVGSKMTHEFSVNGDDWSLRIWTQSGEKEIKFKLEQEFDSATLDGRPVKVKFSKDGDKLIEIQKGATFESINERTVSGDELTMLMTGGGVTCTRKYKRV</sequence>
<dbReference type="AlphaFoldDB" id="A0ABD3V3Y8"/>
<comment type="similarity">
    <text evidence="1">Belongs to the calycin superfamily. Fatty-acid binding protein (FABP) family.</text>
</comment>
<dbReference type="Pfam" id="PF00061">
    <property type="entry name" value="Lipocalin"/>
    <property type="match status" value="1"/>
</dbReference>
<dbReference type="PRINTS" id="PR00178">
    <property type="entry name" value="FATTYACIDBP"/>
</dbReference>
<dbReference type="InterPro" id="IPR031259">
    <property type="entry name" value="ILBP"/>
</dbReference>
<evidence type="ECO:0000259" key="3">
    <source>
        <dbReference type="Pfam" id="PF00061"/>
    </source>
</evidence>
<name>A0ABD3V3Y8_SINWO</name>
<dbReference type="InterPro" id="IPR000566">
    <property type="entry name" value="Lipocln_cytosolic_FA-bd_dom"/>
</dbReference>
<dbReference type="SUPFAM" id="SSF50814">
    <property type="entry name" value="Lipocalins"/>
    <property type="match status" value="1"/>
</dbReference>
<dbReference type="CDD" id="cd00742">
    <property type="entry name" value="FABP"/>
    <property type="match status" value="1"/>
</dbReference>
<dbReference type="Proteomes" id="UP001634394">
    <property type="component" value="Unassembled WGS sequence"/>
</dbReference>
<evidence type="ECO:0000256" key="2">
    <source>
        <dbReference type="ARBA" id="ARBA00023121"/>
    </source>
</evidence>
<organism evidence="4 5">
    <name type="scientific">Sinanodonta woodiana</name>
    <name type="common">Chinese pond mussel</name>
    <name type="synonym">Anodonta woodiana</name>
    <dbReference type="NCBI Taxonomy" id="1069815"/>
    <lineage>
        <taxon>Eukaryota</taxon>
        <taxon>Metazoa</taxon>
        <taxon>Spiralia</taxon>
        <taxon>Lophotrochozoa</taxon>
        <taxon>Mollusca</taxon>
        <taxon>Bivalvia</taxon>
        <taxon>Autobranchia</taxon>
        <taxon>Heteroconchia</taxon>
        <taxon>Palaeoheterodonta</taxon>
        <taxon>Unionida</taxon>
        <taxon>Unionoidea</taxon>
        <taxon>Unionidae</taxon>
        <taxon>Unioninae</taxon>
        <taxon>Sinanodonta</taxon>
    </lineage>
</organism>
<dbReference type="InterPro" id="IPR012674">
    <property type="entry name" value="Calycin"/>
</dbReference>
<gene>
    <name evidence="4" type="ORF">ACJMK2_011150</name>
</gene>
<dbReference type="InterPro" id="IPR000463">
    <property type="entry name" value="Fatty_acid-bd"/>
</dbReference>
<reference evidence="4 5" key="1">
    <citation type="submission" date="2024-11" db="EMBL/GenBank/DDBJ databases">
        <title>Chromosome-level genome assembly of the freshwater bivalve Anodonta woodiana.</title>
        <authorList>
            <person name="Chen X."/>
        </authorList>
    </citation>
    <scope>NUCLEOTIDE SEQUENCE [LARGE SCALE GENOMIC DNA]</scope>
    <source>
        <strain evidence="4">MN2024</strain>
        <tissue evidence="4">Gills</tissue>
    </source>
</reference>
<protein>
    <recommendedName>
        <fullName evidence="3">Lipocalin/cytosolic fatty-acid binding domain-containing protein</fullName>
    </recommendedName>
</protein>
<evidence type="ECO:0000313" key="5">
    <source>
        <dbReference type="Proteomes" id="UP001634394"/>
    </source>
</evidence>